<reference evidence="1 2" key="1">
    <citation type="journal article" date="2024" name="Plant Biotechnol. J.">
        <title>Genome and CRISPR/Cas9 system of a widespread forest tree (Populus alba) in the world.</title>
        <authorList>
            <person name="Liu Y.J."/>
            <person name="Jiang P.F."/>
            <person name="Han X.M."/>
            <person name="Li X.Y."/>
            <person name="Wang H.M."/>
            <person name="Wang Y.J."/>
            <person name="Wang X.X."/>
            <person name="Zeng Q.Y."/>
        </authorList>
    </citation>
    <scope>NUCLEOTIDE SEQUENCE [LARGE SCALE GENOMIC DNA]</scope>
    <source>
        <strain evidence="2">cv. PAL-ZL1</strain>
    </source>
</reference>
<evidence type="ECO:0000313" key="2">
    <source>
        <dbReference type="Proteomes" id="UP000309997"/>
    </source>
</evidence>
<name>A0ACC4D2C1_POPAL</name>
<dbReference type="EMBL" id="RCHU02000001">
    <property type="protein sequence ID" value="KAL3611489.1"/>
    <property type="molecule type" value="Genomic_DNA"/>
</dbReference>
<keyword evidence="2" id="KW-1185">Reference proteome</keyword>
<accession>A0ACC4D2C1</accession>
<evidence type="ECO:0000313" key="1">
    <source>
        <dbReference type="EMBL" id="KAL3611489.1"/>
    </source>
</evidence>
<gene>
    <name evidence="1" type="ORF">D5086_002509</name>
</gene>
<comment type="caution">
    <text evidence="1">The sequence shown here is derived from an EMBL/GenBank/DDBJ whole genome shotgun (WGS) entry which is preliminary data.</text>
</comment>
<protein>
    <submittedName>
        <fullName evidence="1">Uncharacterized protein</fullName>
    </submittedName>
</protein>
<dbReference type="Proteomes" id="UP000309997">
    <property type="component" value="Unassembled WGS sequence"/>
</dbReference>
<organism evidence="1 2">
    <name type="scientific">Populus alba</name>
    <name type="common">White poplar</name>
    <dbReference type="NCBI Taxonomy" id="43335"/>
    <lineage>
        <taxon>Eukaryota</taxon>
        <taxon>Viridiplantae</taxon>
        <taxon>Streptophyta</taxon>
        <taxon>Embryophyta</taxon>
        <taxon>Tracheophyta</taxon>
        <taxon>Spermatophyta</taxon>
        <taxon>Magnoliopsida</taxon>
        <taxon>eudicotyledons</taxon>
        <taxon>Gunneridae</taxon>
        <taxon>Pentapetalae</taxon>
        <taxon>rosids</taxon>
        <taxon>fabids</taxon>
        <taxon>Malpighiales</taxon>
        <taxon>Salicaceae</taxon>
        <taxon>Saliceae</taxon>
        <taxon>Populus</taxon>
    </lineage>
</organism>
<sequence>MGQFVRSIPPSSLLSQTDQDKASRFPPGGSSELLRVDDASSPVLPKEAKITITLGKRMSNTNKMQLARPHTMPPPLIGQQEVRKMASSIY</sequence>
<proteinExistence type="predicted"/>